<dbReference type="SUPFAM" id="SSF56954">
    <property type="entry name" value="Outer membrane efflux proteins (OEP)"/>
    <property type="match status" value="1"/>
</dbReference>
<evidence type="ECO:0000313" key="8">
    <source>
        <dbReference type="EMBL" id="PPK76972.1"/>
    </source>
</evidence>
<dbReference type="GO" id="GO:0015562">
    <property type="term" value="F:efflux transmembrane transporter activity"/>
    <property type="evidence" value="ECO:0007669"/>
    <property type="project" value="InterPro"/>
</dbReference>
<evidence type="ECO:0000313" key="9">
    <source>
        <dbReference type="Proteomes" id="UP000240010"/>
    </source>
</evidence>
<protein>
    <submittedName>
        <fullName evidence="8">Outer membrane protein TolC</fullName>
    </submittedName>
</protein>
<evidence type="ECO:0000256" key="6">
    <source>
        <dbReference type="SAM" id="Coils"/>
    </source>
</evidence>
<feature type="coiled-coil region" evidence="6">
    <location>
        <begin position="224"/>
        <end position="258"/>
    </location>
</feature>
<evidence type="ECO:0000256" key="5">
    <source>
        <dbReference type="ARBA" id="ARBA00023237"/>
    </source>
</evidence>
<feature type="region of interest" description="Disordered" evidence="7">
    <location>
        <begin position="106"/>
        <end position="128"/>
    </location>
</feature>
<feature type="compositionally biased region" description="Low complexity" evidence="7">
    <location>
        <begin position="109"/>
        <end position="118"/>
    </location>
</feature>
<dbReference type="InterPro" id="IPR051906">
    <property type="entry name" value="TolC-like"/>
</dbReference>
<dbReference type="PANTHER" id="PTHR30026:SF20">
    <property type="entry name" value="OUTER MEMBRANE PROTEIN TOLC"/>
    <property type="match status" value="1"/>
</dbReference>
<dbReference type="RefSeq" id="WP_104427746.1">
    <property type="nucleotide sequence ID" value="NZ_PTIZ01000002.1"/>
</dbReference>
<proteinExistence type="predicted"/>
<dbReference type="GO" id="GO:0015288">
    <property type="term" value="F:porin activity"/>
    <property type="evidence" value="ECO:0007669"/>
    <property type="project" value="TreeGrafter"/>
</dbReference>
<dbReference type="Gene3D" id="1.20.1600.10">
    <property type="entry name" value="Outer membrane efflux proteins (OEP)"/>
    <property type="match status" value="1"/>
</dbReference>
<dbReference type="GO" id="GO:1990281">
    <property type="term" value="C:efflux pump complex"/>
    <property type="evidence" value="ECO:0007669"/>
    <property type="project" value="TreeGrafter"/>
</dbReference>
<dbReference type="PANTHER" id="PTHR30026">
    <property type="entry name" value="OUTER MEMBRANE PROTEIN TOLC"/>
    <property type="match status" value="1"/>
</dbReference>
<organism evidence="8 9">
    <name type="scientific">Methylobacter tundripaludum</name>
    <dbReference type="NCBI Taxonomy" id="173365"/>
    <lineage>
        <taxon>Bacteria</taxon>
        <taxon>Pseudomonadati</taxon>
        <taxon>Pseudomonadota</taxon>
        <taxon>Gammaproteobacteria</taxon>
        <taxon>Methylococcales</taxon>
        <taxon>Methylococcaceae</taxon>
        <taxon>Methylobacter</taxon>
    </lineage>
</organism>
<evidence type="ECO:0000256" key="7">
    <source>
        <dbReference type="SAM" id="MobiDB-lite"/>
    </source>
</evidence>
<feature type="region of interest" description="Disordered" evidence="7">
    <location>
        <begin position="499"/>
        <end position="519"/>
    </location>
</feature>
<evidence type="ECO:0000256" key="1">
    <source>
        <dbReference type="ARBA" id="ARBA00004442"/>
    </source>
</evidence>
<evidence type="ECO:0000256" key="2">
    <source>
        <dbReference type="ARBA" id="ARBA00022452"/>
    </source>
</evidence>
<comment type="caution">
    <text evidence="8">The sequence shown here is derived from an EMBL/GenBank/DDBJ whole genome shotgun (WGS) entry which is preliminary data.</text>
</comment>
<dbReference type="Proteomes" id="UP000240010">
    <property type="component" value="Unassembled WGS sequence"/>
</dbReference>
<dbReference type="EMBL" id="PTIZ01000002">
    <property type="protein sequence ID" value="PPK76972.1"/>
    <property type="molecule type" value="Genomic_DNA"/>
</dbReference>
<reference evidence="8 9" key="1">
    <citation type="submission" date="2018-02" db="EMBL/GenBank/DDBJ databases">
        <title>Subsurface microbial communities from deep shales in Ohio and West Virginia, USA.</title>
        <authorList>
            <person name="Wrighton K."/>
        </authorList>
    </citation>
    <scope>NUCLEOTIDE SEQUENCE [LARGE SCALE GENOMIC DNA]</scope>
    <source>
        <strain evidence="8 9">OWC-DMM</strain>
    </source>
</reference>
<dbReference type="AlphaFoldDB" id="A0A2S6HHL6"/>
<keyword evidence="4" id="KW-0472">Membrane</keyword>
<name>A0A2S6HHL6_9GAMM</name>
<evidence type="ECO:0000256" key="3">
    <source>
        <dbReference type="ARBA" id="ARBA00022692"/>
    </source>
</evidence>
<sequence length="519" mass="58042">MNYPAPQFIAGLSGIVLLAGCAIMPEPITQVEQKTSLDADKQVIFAKQEPIVGPLSVYDAMARALKYNLNHRVKMMEHAVADGQSDLAKYSLLPDLIASAGYKGRDNYSASSSRSTTTGRQTLETSTSQDRSRKVYDFTFSWNVLDFGVSYFQAKQDANRVLVAEESRRKTAQLLMQDVRTAFWRMAGTQQLEGEIDNILGSARQALKDAQGIESERLAAPLAILQYQKDLLEIIRKLEELSETLRLAKTELASLLGVSPSQKFQLKLPENSALQAPEFSLAIDKMEEMALQLRPELREEIYNNRITTEETHKAMLRLLPGIEFKTGYNHDSNSYLLNNNWLELSGIISQNLMELISAPARFSQIDAQEKLGDTRRLSVYMAVLTQVHLSYQQFLVADQQYKRTLELDGINQKISKHITTDAENDAKTELERIRATTNALMSRLQTLEAYASIQSSLGRVYVSLGLDPLPVFIENYDINTLASSIEAVDKNWQAGRFPSATKPEAGKLSAVDSSVVKKN</sequence>
<gene>
    <name evidence="8" type="ORF">B0F87_10277</name>
</gene>
<keyword evidence="6" id="KW-0175">Coiled coil</keyword>
<evidence type="ECO:0000256" key="4">
    <source>
        <dbReference type="ARBA" id="ARBA00023136"/>
    </source>
</evidence>
<feature type="compositionally biased region" description="Polar residues" evidence="7">
    <location>
        <begin position="119"/>
        <end position="128"/>
    </location>
</feature>
<keyword evidence="3" id="KW-0812">Transmembrane</keyword>
<keyword evidence="5" id="KW-0998">Cell outer membrane</keyword>
<accession>A0A2S6HHL6</accession>
<comment type="subcellular location">
    <subcellularLocation>
        <location evidence="1">Cell outer membrane</location>
    </subcellularLocation>
</comment>
<keyword evidence="2" id="KW-1134">Transmembrane beta strand</keyword>
<dbReference type="GO" id="GO:0009279">
    <property type="term" value="C:cell outer membrane"/>
    <property type="evidence" value="ECO:0007669"/>
    <property type="project" value="UniProtKB-SubCell"/>
</dbReference>